<keyword evidence="3" id="KW-1185">Reference proteome</keyword>
<protein>
    <submittedName>
        <fullName evidence="2">Uncharacterized protein</fullName>
    </submittedName>
</protein>
<comment type="caution">
    <text evidence="2">The sequence shown here is derived from an EMBL/GenBank/DDBJ whole genome shotgun (WGS) entry which is preliminary data.</text>
</comment>
<feature type="region of interest" description="Disordered" evidence="1">
    <location>
        <begin position="52"/>
        <end position="71"/>
    </location>
</feature>
<proteinExistence type="predicted"/>
<sequence length="86" mass="9207">MARGKKSSPQQPQETCAYIQVQDPTIDCNIQYLVDEFSEDDEIDVLVESGDHPILVEGDPGGSTGTHASQSVGQSLIVSSVGCREL</sequence>
<organism evidence="2 3">
    <name type="scientific">Hibiscus sabdariffa</name>
    <name type="common">roselle</name>
    <dbReference type="NCBI Taxonomy" id="183260"/>
    <lineage>
        <taxon>Eukaryota</taxon>
        <taxon>Viridiplantae</taxon>
        <taxon>Streptophyta</taxon>
        <taxon>Embryophyta</taxon>
        <taxon>Tracheophyta</taxon>
        <taxon>Spermatophyta</taxon>
        <taxon>Magnoliopsida</taxon>
        <taxon>eudicotyledons</taxon>
        <taxon>Gunneridae</taxon>
        <taxon>Pentapetalae</taxon>
        <taxon>rosids</taxon>
        <taxon>malvids</taxon>
        <taxon>Malvales</taxon>
        <taxon>Malvaceae</taxon>
        <taxon>Malvoideae</taxon>
        <taxon>Hibiscus</taxon>
    </lineage>
</organism>
<evidence type="ECO:0000313" key="3">
    <source>
        <dbReference type="Proteomes" id="UP001396334"/>
    </source>
</evidence>
<evidence type="ECO:0000313" key="2">
    <source>
        <dbReference type="EMBL" id="KAK8997136.1"/>
    </source>
</evidence>
<evidence type="ECO:0000256" key="1">
    <source>
        <dbReference type="SAM" id="MobiDB-lite"/>
    </source>
</evidence>
<reference evidence="2 3" key="1">
    <citation type="journal article" date="2024" name="G3 (Bethesda)">
        <title>Genome assembly of Hibiscus sabdariffa L. provides insights into metabolisms of medicinal natural products.</title>
        <authorList>
            <person name="Kim T."/>
        </authorList>
    </citation>
    <scope>NUCLEOTIDE SEQUENCE [LARGE SCALE GENOMIC DNA]</scope>
    <source>
        <strain evidence="2">TK-2024</strain>
        <tissue evidence="2">Old leaves</tissue>
    </source>
</reference>
<dbReference type="Proteomes" id="UP001396334">
    <property type="component" value="Unassembled WGS sequence"/>
</dbReference>
<dbReference type="EMBL" id="JBBPBN010000043">
    <property type="protein sequence ID" value="KAK8997136.1"/>
    <property type="molecule type" value="Genomic_DNA"/>
</dbReference>
<name>A0ABR2Q8Z3_9ROSI</name>
<gene>
    <name evidence="2" type="ORF">V6N11_020622</name>
</gene>
<accession>A0ABR2Q8Z3</accession>